<evidence type="ECO:0000313" key="3">
    <source>
        <dbReference type="Proteomes" id="UP001359485"/>
    </source>
</evidence>
<proteinExistence type="predicted"/>
<sequence>MTSSIFAWEFKLTPFLLEETQRLPEGKFGCTTTDRKKHNSTENEKLISRQNSLLVCFARPKNSLVGYSELEVGRLDEKNVVEIEGKVREKVKPPGESSRLHIGTSLFMGLIWSREKKHEEPGDPKPRTKMVVTEVSPLQPPCSPPSF</sequence>
<evidence type="ECO:0000256" key="1">
    <source>
        <dbReference type="SAM" id="MobiDB-lite"/>
    </source>
</evidence>
<reference evidence="2 3" key="1">
    <citation type="submission" date="2023-09" db="EMBL/GenBank/DDBJ databases">
        <title>Genomes of two closely related lineages of the louse Polyplax serrata with different host specificities.</title>
        <authorList>
            <person name="Martinu J."/>
            <person name="Tarabai H."/>
            <person name="Stefka J."/>
            <person name="Hypsa V."/>
        </authorList>
    </citation>
    <scope>NUCLEOTIDE SEQUENCE [LARGE SCALE GENOMIC DNA]</scope>
    <source>
        <strain evidence="2">98ZLc_SE</strain>
    </source>
</reference>
<name>A0ABR1AGM2_POLSC</name>
<dbReference type="Proteomes" id="UP001359485">
    <property type="component" value="Unassembled WGS sequence"/>
</dbReference>
<keyword evidence="3" id="KW-1185">Reference proteome</keyword>
<accession>A0ABR1AGM2</accession>
<protein>
    <submittedName>
        <fullName evidence="2">Uncharacterized protein</fullName>
    </submittedName>
</protein>
<feature type="region of interest" description="Disordered" evidence="1">
    <location>
        <begin position="114"/>
        <end position="147"/>
    </location>
</feature>
<feature type="compositionally biased region" description="Pro residues" evidence="1">
    <location>
        <begin position="138"/>
        <end position="147"/>
    </location>
</feature>
<organism evidence="2 3">
    <name type="scientific">Polyplax serrata</name>
    <name type="common">Common mouse louse</name>
    <dbReference type="NCBI Taxonomy" id="468196"/>
    <lineage>
        <taxon>Eukaryota</taxon>
        <taxon>Metazoa</taxon>
        <taxon>Ecdysozoa</taxon>
        <taxon>Arthropoda</taxon>
        <taxon>Hexapoda</taxon>
        <taxon>Insecta</taxon>
        <taxon>Pterygota</taxon>
        <taxon>Neoptera</taxon>
        <taxon>Paraneoptera</taxon>
        <taxon>Psocodea</taxon>
        <taxon>Troctomorpha</taxon>
        <taxon>Phthiraptera</taxon>
        <taxon>Anoplura</taxon>
        <taxon>Polyplacidae</taxon>
        <taxon>Polyplax</taxon>
    </lineage>
</organism>
<dbReference type="EMBL" id="JAWJWF010000049">
    <property type="protein sequence ID" value="KAK6619116.1"/>
    <property type="molecule type" value="Genomic_DNA"/>
</dbReference>
<comment type="caution">
    <text evidence="2">The sequence shown here is derived from an EMBL/GenBank/DDBJ whole genome shotgun (WGS) entry which is preliminary data.</text>
</comment>
<feature type="compositionally biased region" description="Basic and acidic residues" evidence="1">
    <location>
        <begin position="114"/>
        <end position="126"/>
    </location>
</feature>
<gene>
    <name evidence="2" type="ORF">RUM44_003498</name>
</gene>
<evidence type="ECO:0000313" key="2">
    <source>
        <dbReference type="EMBL" id="KAK6619116.1"/>
    </source>
</evidence>